<protein>
    <submittedName>
        <fullName evidence="2">Uncharacterized protein</fullName>
    </submittedName>
</protein>
<sequence length="129" mass="14698">MAVIDNPRHSRPIDVHRWSEHPEVKALVDTIWESYLPPQITEQGPGPKPRTAFRRAGSRHSLRAQSESTRGIKAVIRPTAIPPKASDNRFEPNLIGAENCPSWHKVRNTAVARQIRYSRKQFEKATQES</sequence>
<keyword evidence="3" id="KW-1185">Reference proteome</keyword>
<dbReference type="AlphaFoldDB" id="A0AAE3WGX6"/>
<dbReference type="Proteomes" id="UP001226762">
    <property type="component" value="Unassembled WGS sequence"/>
</dbReference>
<evidence type="ECO:0000313" key="3">
    <source>
        <dbReference type="Proteomes" id="UP001226762"/>
    </source>
</evidence>
<comment type="caution">
    <text evidence="2">The sequence shown here is derived from an EMBL/GenBank/DDBJ whole genome shotgun (WGS) entry which is preliminary data.</text>
</comment>
<feature type="region of interest" description="Disordered" evidence="1">
    <location>
        <begin position="38"/>
        <end position="69"/>
    </location>
</feature>
<reference evidence="2" key="1">
    <citation type="submission" date="2022-07" db="EMBL/GenBank/DDBJ databases">
        <authorList>
            <person name="Otstavnykh N."/>
            <person name="Isaeva M."/>
            <person name="Bystritskaya E."/>
        </authorList>
    </citation>
    <scope>NUCLEOTIDE SEQUENCE</scope>
    <source>
        <strain evidence="2">KCTC 52189</strain>
    </source>
</reference>
<dbReference type="RefSeq" id="WP_306737749.1">
    <property type="nucleotide sequence ID" value="NZ_JANHAX010000010.1"/>
</dbReference>
<accession>A0AAE3WGX6</accession>
<evidence type="ECO:0000256" key="1">
    <source>
        <dbReference type="SAM" id="MobiDB-lite"/>
    </source>
</evidence>
<gene>
    <name evidence="2" type="ORF">NO357_21250</name>
</gene>
<name>A0AAE3WGX6_9RHOB</name>
<evidence type="ECO:0000313" key="2">
    <source>
        <dbReference type="EMBL" id="MDQ2092439.1"/>
    </source>
</evidence>
<proteinExistence type="predicted"/>
<feature type="compositionally biased region" description="Basic residues" evidence="1">
    <location>
        <begin position="51"/>
        <end position="62"/>
    </location>
</feature>
<organism evidence="2 3">
    <name type="scientific">Marimonas arenosa</name>
    <dbReference type="NCBI Taxonomy" id="1795305"/>
    <lineage>
        <taxon>Bacteria</taxon>
        <taxon>Pseudomonadati</taxon>
        <taxon>Pseudomonadota</taxon>
        <taxon>Alphaproteobacteria</taxon>
        <taxon>Rhodobacterales</taxon>
        <taxon>Paracoccaceae</taxon>
        <taxon>Marimonas</taxon>
    </lineage>
</organism>
<dbReference type="EMBL" id="JANHAX010000010">
    <property type="protein sequence ID" value="MDQ2092439.1"/>
    <property type="molecule type" value="Genomic_DNA"/>
</dbReference>
<reference evidence="2" key="2">
    <citation type="submission" date="2023-02" db="EMBL/GenBank/DDBJ databases">
        <title>'Rhodoalgimonas zhirmunskyi' gen. nov., isolated from a red alga.</title>
        <authorList>
            <person name="Nedashkovskaya O.I."/>
            <person name="Otstavnykh N.Y."/>
            <person name="Bystritskaya E.P."/>
            <person name="Balabanova L.A."/>
            <person name="Isaeva M.P."/>
        </authorList>
    </citation>
    <scope>NUCLEOTIDE SEQUENCE</scope>
    <source>
        <strain evidence="2">KCTC 52189</strain>
    </source>
</reference>